<proteinExistence type="inferred from homology"/>
<comment type="similarity">
    <text evidence="2">Belongs to the FAD-binding monooxygenase family.</text>
</comment>
<feature type="region of interest" description="Disordered" evidence="8">
    <location>
        <begin position="55"/>
        <end position="74"/>
    </location>
</feature>
<gene>
    <name evidence="9" type="ORF">LTR09_010472</name>
</gene>
<dbReference type="InterPro" id="IPR050775">
    <property type="entry name" value="FAD-binding_Monooxygenases"/>
</dbReference>
<reference evidence="9" key="1">
    <citation type="submission" date="2023-04" db="EMBL/GenBank/DDBJ databases">
        <title>Black Yeasts Isolated from many extreme environments.</title>
        <authorList>
            <person name="Coleine C."/>
            <person name="Stajich J.E."/>
            <person name="Selbmann L."/>
        </authorList>
    </citation>
    <scope>NUCLEOTIDE SEQUENCE</scope>
    <source>
        <strain evidence="9">CCFEE 5312</strain>
    </source>
</reference>
<evidence type="ECO:0000256" key="2">
    <source>
        <dbReference type="ARBA" id="ARBA00010139"/>
    </source>
</evidence>
<dbReference type="PANTHER" id="PTHR43098">
    <property type="entry name" value="L-ORNITHINE N(5)-MONOOXYGENASE-RELATED"/>
    <property type="match status" value="1"/>
</dbReference>
<dbReference type="GO" id="GO:0004497">
    <property type="term" value="F:monooxygenase activity"/>
    <property type="evidence" value="ECO:0007669"/>
    <property type="project" value="UniProtKB-KW"/>
</dbReference>
<evidence type="ECO:0000313" key="10">
    <source>
        <dbReference type="Proteomes" id="UP001271007"/>
    </source>
</evidence>
<dbReference type="Proteomes" id="UP001271007">
    <property type="component" value="Unassembled WGS sequence"/>
</dbReference>
<dbReference type="EMBL" id="JAWDJX010000052">
    <property type="protein sequence ID" value="KAK3048133.1"/>
    <property type="molecule type" value="Genomic_DNA"/>
</dbReference>
<keyword evidence="3" id="KW-0285">Flavoprotein</keyword>
<evidence type="ECO:0000313" key="9">
    <source>
        <dbReference type="EMBL" id="KAK3048133.1"/>
    </source>
</evidence>
<evidence type="ECO:0000256" key="1">
    <source>
        <dbReference type="ARBA" id="ARBA00001974"/>
    </source>
</evidence>
<dbReference type="Gene3D" id="3.50.50.60">
    <property type="entry name" value="FAD/NAD(P)-binding domain"/>
    <property type="match status" value="1"/>
</dbReference>
<dbReference type="InterPro" id="IPR036188">
    <property type="entry name" value="FAD/NAD-bd_sf"/>
</dbReference>
<accession>A0AAJ0D7K5</accession>
<keyword evidence="6" id="KW-0560">Oxidoreductase</keyword>
<comment type="caution">
    <text evidence="9">The sequence shown here is derived from an EMBL/GenBank/DDBJ whole genome shotgun (WGS) entry which is preliminary data.</text>
</comment>
<keyword evidence="10" id="KW-1185">Reference proteome</keyword>
<organism evidence="9 10">
    <name type="scientific">Extremus antarcticus</name>
    <dbReference type="NCBI Taxonomy" id="702011"/>
    <lineage>
        <taxon>Eukaryota</taxon>
        <taxon>Fungi</taxon>
        <taxon>Dikarya</taxon>
        <taxon>Ascomycota</taxon>
        <taxon>Pezizomycotina</taxon>
        <taxon>Dothideomycetes</taxon>
        <taxon>Dothideomycetidae</taxon>
        <taxon>Mycosphaerellales</taxon>
        <taxon>Extremaceae</taxon>
        <taxon>Extremus</taxon>
    </lineage>
</organism>
<evidence type="ECO:0000256" key="4">
    <source>
        <dbReference type="ARBA" id="ARBA00022827"/>
    </source>
</evidence>
<evidence type="ECO:0000256" key="3">
    <source>
        <dbReference type="ARBA" id="ARBA00022630"/>
    </source>
</evidence>
<keyword evidence="7" id="KW-0503">Monooxygenase</keyword>
<protein>
    <submittedName>
        <fullName evidence="9">Uncharacterized protein</fullName>
    </submittedName>
</protein>
<dbReference type="SUPFAM" id="SSF51905">
    <property type="entry name" value="FAD/NAD(P)-binding domain"/>
    <property type="match status" value="1"/>
</dbReference>
<name>A0AAJ0D7K5_9PEZI</name>
<dbReference type="AlphaFoldDB" id="A0AAJ0D7K5"/>
<evidence type="ECO:0000256" key="6">
    <source>
        <dbReference type="ARBA" id="ARBA00023002"/>
    </source>
</evidence>
<keyword evidence="5" id="KW-0521">NADP</keyword>
<dbReference type="Pfam" id="PF13450">
    <property type="entry name" value="NAD_binding_8"/>
    <property type="match status" value="1"/>
</dbReference>
<comment type="cofactor">
    <cofactor evidence="1">
        <name>FAD</name>
        <dbReference type="ChEBI" id="CHEBI:57692"/>
    </cofactor>
</comment>
<evidence type="ECO:0000256" key="8">
    <source>
        <dbReference type="SAM" id="MobiDB-lite"/>
    </source>
</evidence>
<evidence type="ECO:0000256" key="7">
    <source>
        <dbReference type="ARBA" id="ARBA00023033"/>
    </source>
</evidence>
<sequence length="74" mass="7620">MGSAGLEIKEVECLIIGAGFGAITLLHRLLKEGFDARVYEKGSGFGGIWQSFGKISPSGSDMPGGKSSGGTLLM</sequence>
<evidence type="ECO:0000256" key="5">
    <source>
        <dbReference type="ARBA" id="ARBA00022857"/>
    </source>
</evidence>
<keyword evidence="4" id="KW-0274">FAD</keyword>
<dbReference type="PANTHER" id="PTHR43098:SF3">
    <property type="entry name" value="L-ORNITHINE N(5)-MONOOXYGENASE-RELATED"/>
    <property type="match status" value="1"/>
</dbReference>